<dbReference type="Proteomes" id="UP000265100">
    <property type="component" value="Chromosome 4"/>
</dbReference>
<feature type="domain" description="Neurotransmitter-gated ion-channel transmembrane" evidence="23">
    <location>
        <begin position="245"/>
        <end position="324"/>
    </location>
</feature>
<evidence type="ECO:0000256" key="3">
    <source>
        <dbReference type="ARBA" id="ARBA00022692"/>
    </source>
</evidence>
<dbReference type="SUPFAM" id="SSF90112">
    <property type="entry name" value="Neurotransmitter-gated ion-channel transmembrane pore"/>
    <property type="match status" value="1"/>
</dbReference>
<evidence type="ECO:0000256" key="21">
    <source>
        <dbReference type="SAM" id="MobiDB-lite"/>
    </source>
</evidence>
<dbReference type="AlphaFoldDB" id="A0AAX7VNH3"/>
<evidence type="ECO:0000256" key="20">
    <source>
        <dbReference type="RuleBase" id="RU000687"/>
    </source>
</evidence>
<comment type="catalytic activity">
    <reaction evidence="18">
        <text>Ca(2+)(in) = Ca(2+)(out)</text>
        <dbReference type="Rhea" id="RHEA:29671"/>
        <dbReference type="ChEBI" id="CHEBI:29108"/>
    </reaction>
</comment>
<proteinExistence type="inferred from homology"/>
<evidence type="ECO:0000256" key="11">
    <source>
        <dbReference type="ARBA" id="ARBA00023180"/>
    </source>
</evidence>
<evidence type="ECO:0000256" key="5">
    <source>
        <dbReference type="ARBA" id="ARBA00022989"/>
    </source>
</evidence>
<evidence type="ECO:0000256" key="6">
    <source>
        <dbReference type="ARBA" id="ARBA00023018"/>
    </source>
</evidence>
<dbReference type="Ensembl" id="ENSACLT00000071195.1">
    <property type="protein sequence ID" value="ENSACLP00000083315.1"/>
    <property type="gene ID" value="ENSACLG00000038576.1"/>
</dbReference>
<evidence type="ECO:0000256" key="10">
    <source>
        <dbReference type="ARBA" id="ARBA00023170"/>
    </source>
</evidence>
<dbReference type="InterPro" id="IPR006201">
    <property type="entry name" value="Neur_channel"/>
</dbReference>
<evidence type="ECO:0000256" key="13">
    <source>
        <dbReference type="ARBA" id="ARBA00023286"/>
    </source>
</evidence>
<protein>
    <recommendedName>
        <fullName evidence="26">5-hydroxytryptamine receptor 3A-like</fullName>
    </recommendedName>
</protein>
<reference evidence="24 25" key="1">
    <citation type="submission" date="2018-05" db="EMBL/GenBank/DDBJ databases">
        <authorList>
            <person name="Datahose"/>
        </authorList>
    </citation>
    <scope>NUCLEOTIDE SEQUENCE</scope>
</reference>
<sequence length="440" mass="50315">MAALQTLAFISVIAGFSCSLTSECSYYNLLDYLNLTSSNVALETMRPVKNWTRSTFVQVDLFLLGILESNEKSQTFTNEIRVHMSWTNEFLTWNPSEFCGIEKLSIMTSMLWFPDVIIVEDVSDDGSMRMSPLVTVYSNGSVKADFQQRLTFACRLNLFAFPFDLQTCYISFSSLNSDVDSITFGTISDERFLTQVSDTVMLTRGQWELKHIDIYSTNQTIENKSYVSFRVLMLRKPMLYVIDFIIPLFYFLIMDLASFFISEAKVEKLSFKVTILLSISVLLLLLADILPSTEKDMPIISIYCMVIFTMVAVSVLETMLVMFLMDFEGFSCFYKKAENCENAKTDDQLEPMEDSAETLKKGEGKPKRSDLPSDCDLLKLILDEVKAVQDKTGRQDEVNGKQESYRRLAAIIDRVFFVLYLIASTIFVVLGYLKWIPQMI</sequence>
<evidence type="ECO:0000313" key="25">
    <source>
        <dbReference type="Proteomes" id="UP000265100"/>
    </source>
</evidence>
<dbReference type="Pfam" id="PF02931">
    <property type="entry name" value="Neur_chan_LBD"/>
    <property type="match status" value="1"/>
</dbReference>
<keyword evidence="3 20" id="KW-0812">Transmembrane</keyword>
<feature type="transmembrane region" description="Helical" evidence="20">
    <location>
        <begin position="415"/>
        <end position="435"/>
    </location>
</feature>
<evidence type="ECO:0000259" key="23">
    <source>
        <dbReference type="Pfam" id="PF02932"/>
    </source>
</evidence>
<keyword evidence="14 20" id="KW-0407">Ion channel</keyword>
<comment type="catalytic activity">
    <reaction evidence="17">
        <text>Na(+)(in) = Na(+)(out)</text>
        <dbReference type="Rhea" id="RHEA:34963"/>
        <dbReference type="ChEBI" id="CHEBI:29101"/>
    </reaction>
</comment>
<evidence type="ECO:0000256" key="15">
    <source>
        <dbReference type="ARBA" id="ARBA00034104"/>
    </source>
</evidence>
<feature type="region of interest" description="Disordered" evidence="21">
    <location>
        <begin position="345"/>
        <end position="370"/>
    </location>
</feature>
<dbReference type="InterPro" id="IPR038050">
    <property type="entry name" value="Neuro_actylchol_rec"/>
</dbReference>
<keyword evidence="13" id="KW-1071">Ligand-gated ion channel</keyword>
<dbReference type="GO" id="GO:0045211">
    <property type="term" value="C:postsynaptic membrane"/>
    <property type="evidence" value="ECO:0007669"/>
    <property type="project" value="UniProtKB-SubCell"/>
</dbReference>
<comment type="similarity">
    <text evidence="20">Belongs to the ligand-gated ion channel (TC 1.A.9) family.</text>
</comment>
<keyword evidence="5 20" id="KW-1133">Transmembrane helix</keyword>
<reference evidence="24" key="4">
    <citation type="submission" date="2025-09" db="UniProtKB">
        <authorList>
            <consortium name="Ensembl"/>
        </authorList>
    </citation>
    <scope>IDENTIFICATION</scope>
</reference>
<keyword evidence="11" id="KW-0325">Glycoprotein</keyword>
<reference evidence="24" key="3">
    <citation type="submission" date="2025-08" db="UniProtKB">
        <authorList>
            <consortium name="Ensembl"/>
        </authorList>
    </citation>
    <scope>IDENTIFICATION</scope>
</reference>
<dbReference type="Pfam" id="PF02932">
    <property type="entry name" value="Neur_chan_memb"/>
    <property type="match status" value="1"/>
</dbReference>
<organism evidence="24 25">
    <name type="scientific">Astatotilapia calliptera</name>
    <name type="common">Eastern happy</name>
    <name type="synonym">Chromis callipterus</name>
    <dbReference type="NCBI Taxonomy" id="8154"/>
    <lineage>
        <taxon>Eukaryota</taxon>
        <taxon>Metazoa</taxon>
        <taxon>Chordata</taxon>
        <taxon>Craniata</taxon>
        <taxon>Vertebrata</taxon>
        <taxon>Euteleostomi</taxon>
        <taxon>Actinopterygii</taxon>
        <taxon>Neopterygii</taxon>
        <taxon>Teleostei</taxon>
        <taxon>Neoteleostei</taxon>
        <taxon>Acanthomorphata</taxon>
        <taxon>Ovalentaria</taxon>
        <taxon>Cichlomorphae</taxon>
        <taxon>Cichliformes</taxon>
        <taxon>Cichlidae</taxon>
        <taxon>African cichlids</taxon>
        <taxon>Pseudocrenilabrinae</taxon>
        <taxon>Haplochromini</taxon>
        <taxon>Astatotilapia</taxon>
    </lineage>
</organism>
<evidence type="ECO:0000256" key="8">
    <source>
        <dbReference type="ARBA" id="ARBA00023136"/>
    </source>
</evidence>
<keyword evidence="25" id="KW-1185">Reference proteome</keyword>
<evidence type="ECO:0000259" key="22">
    <source>
        <dbReference type="Pfam" id="PF02931"/>
    </source>
</evidence>
<reference evidence="25" key="2">
    <citation type="submission" date="2023-03" db="EMBL/GenBank/DDBJ databases">
        <authorList>
            <consortium name="Wellcome Sanger Institute Data Sharing"/>
        </authorList>
    </citation>
    <scope>NUCLEOTIDE SEQUENCE [LARGE SCALE GENOMIC DNA]</scope>
</reference>
<dbReference type="GeneTree" id="ENSGT00940000163471"/>
<keyword evidence="7 20" id="KW-0406">Ion transport</keyword>
<dbReference type="InterPro" id="IPR006029">
    <property type="entry name" value="Neurotrans-gated_channel_TM"/>
</dbReference>
<evidence type="ECO:0000313" key="24">
    <source>
        <dbReference type="Ensembl" id="ENSACLP00000083315.1"/>
    </source>
</evidence>
<dbReference type="GO" id="GO:0005230">
    <property type="term" value="F:extracellular ligand-gated monoatomic ion channel activity"/>
    <property type="evidence" value="ECO:0007669"/>
    <property type="project" value="InterPro"/>
</dbReference>
<feature type="transmembrane region" description="Helical" evidence="20">
    <location>
        <begin position="273"/>
        <end position="293"/>
    </location>
</feature>
<keyword evidence="10" id="KW-0675">Receptor</keyword>
<comment type="catalytic activity">
    <reaction evidence="16">
        <text>K(+)(in) = K(+)(out)</text>
        <dbReference type="Rhea" id="RHEA:29463"/>
        <dbReference type="ChEBI" id="CHEBI:29103"/>
    </reaction>
</comment>
<evidence type="ECO:0000256" key="2">
    <source>
        <dbReference type="ARBA" id="ARBA00022475"/>
    </source>
</evidence>
<dbReference type="Gene3D" id="1.20.58.390">
    <property type="entry name" value="Neurotransmitter-gated ion-channel transmembrane domain"/>
    <property type="match status" value="1"/>
</dbReference>
<dbReference type="PANTHER" id="PTHR18945">
    <property type="entry name" value="NEUROTRANSMITTER GATED ION CHANNEL"/>
    <property type="match status" value="1"/>
</dbReference>
<dbReference type="Gene3D" id="2.70.170.10">
    <property type="entry name" value="Neurotransmitter-gated ion-channel ligand-binding domain"/>
    <property type="match status" value="1"/>
</dbReference>
<dbReference type="GO" id="GO:0004888">
    <property type="term" value="F:transmembrane signaling receptor activity"/>
    <property type="evidence" value="ECO:0007669"/>
    <property type="project" value="InterPro"/>
</dbReference>
<evidence type="ECO:0000256" key="7">
    <source>
        <dbReference type="ARBA" id="ARBA00023065"/>
    </source>
</evidence>
<dbReference type="FunFam" id="2.70.170.10:FF:000017">
    <property type="entry name" value="5-hydroxytryptamine receptor 3A"/>
    <property type="match status" value="1"/>
</dbReference>
<keyword evidence="6" id="KW-0770">Synapse</keyword>
<dbReference type="PROSITE" id="PS00236">
    <property type="entry name" value="NEUROTR_ION_CHANNEL"/>
    <property type="match status" value="1"/>
</dbReference>
<evidence type="ECO:0000256" key="16">
    <source>
        <dbReference type="ARBA" id="ARBA00034430"/>
    </source>
</evidence>
<comment type="subcellular location">
    <subcellularLocation>
        <location evidence="15">Postsynaptic cell membrane</location>
        <topology evidence="15">Multi-pass membrane protein</topology>
    </subcellularLocation>
</comment>
<dbReference type="InterPro" id="IPR036734">
    <property type="entry name" value="Neur_chan_lig-bd_sf"/>
</dbReference>
<feature type="signal peptide" evidence="20">
    <location>
        <begin position="1"/>
        <end position="19"/>
    </location>
</feature>
<keyword evidence="4 20" id="KW-0732">Signal</keyword>
<accession>A0AAX7VNH3</accession>
<feature type="transmembrane region" description="Helical" evidence="20">
    <location>
        <begin position="238"/>
        <end position="261"/>
    </location>
</feature>
<dbReference type="RefSeq" id="XP_026019427.1">
    <property type="nucleotide sequence ID" value="XM_026163642.1"/>
</dbReference>
<keyword evidence="9" id="KW-1015">Disulfide bond</keyword>
<feature type="domain" description="Neurotransmitter-gated ion-channel ligand-binding" evidence="22">
    <location>
        <begin position="44"/>
        <end position="237"/>
    </location>
</feature>
<evidence type="ECO:0000256" key="17">
    <source>
        <dbReference type="ARBA" id="ARBA00036239"/>
    </source>
</evidence>
<dbReference type="InterPro" id="IPR036719">
    <property type="entry name" value="Neuro-gated_channel_TM_sf"/>
</dbReference>
<evidence type="ECO:0000256" key="4">
    <source>
        <dbReference type="ARBA" id="ARBA00022729"/>
    </source>
</evidence>
<name>A0AAX7VNH3_ASTCA</name>
<evidence type="ECO:0000256" key="12">
    <source>
        <dbReference type="ARBA" id="ARBA00023257"/>
    </source>
</evidence>
<feature type="chain" id="PRO_5044046880" description="5-hydroxytryptamine receptor 3A-like" evidence="20">
    <location>
        <begin position="20"/>
        <end position="440"/>
    </location>
</feature>
<feature type="compositionally biased region" description="Basic and acidic residues" evidence="21">
    <location>
        <begin position="357"/>
        <end position="370"/>
    </location>
</feature>
<feature type="transmembrane region" description="Helical" evidence="20">
    <location>
        <begin position="299"/>
        <end position="325"/>
    </location>
</feature>
<keyword evidence="8 20" id="KW-0472">Membrane</keyword>
<keyword evidence="1 20" id="KW-0813">Transport</keyword>
<evidence type="ECO:0000256" key="19">
    <source>
        <dbReference type="ARBA" id="ARBA00037540"/>
    </source>
</evidence>
<dbReference type="GeneID" id="113019975"/>
<evidence type="ECO:0000256" key="1">
    <source>
        <dbReference type="ARBA" id="ARBA00022448"/>
    </source>
</evidence>
<dbReference type="PRINTS" id="PR00252">
    <property type="entry name" value="NRIONCHANNEL"/>
</dbReference>
<evidence type="ECO:0000256" key="9">
    <source>
        <dbReference type="ARBA" id="ARBA00023157"/>
    </source>
</evidence>
<dbReference type="SUPFAM" id="SSF63712">
    <property type="entry name" value="Nicotinic receptor ligand binding domain-like"/>
    <property type="match status" value="1"/>
</dbReference>
<keyword evidence="2" id="KW-1003">Cell membrane</keyword>
<keyword evidence="12" id="KW-0628">Postsynaptic cell membrane</keyword>
<dbReference type="InterPro" id="IPR006202">
    <property type="entry name" value="Neur_chan_lig-bd"/>
</dbReference>
<evidence type="ECO:0008006" key="26">
    <source>
        <dbReference type="Google" id="ProtNLM"/>
    </source>
</evidence>
<dbReference type="InterPro" id="IPR018000">
    <property type="entry name" value="Neurotransmitter_ion_chnl_CS"/>
</dbReference>
<evidence type="ECO:0000256" key="18">
    <source>
        <dbReference type="ARBA" id="ARBA00036634"/>
    </source>
</evidence>
<comment type="function">
    <text evidence="19">Forms serotonin (5-hydroxytryptamine/5-HT3)-activated cation-selective channel complexes, which when activated cause fast, depolarizing responses in neurons.</text>
</comment>
<evidence type="ECO:0000256" key="14">
    <source>
        <dbReference type="ARBA" id="ARBA00023303"/>
    </source>
</evidence>